<dbReference type="InterPro" id="IPR050683">
    <property type="entry name" value="Bact_Polysacc_Export_ATP-bd"/>
</dbReference>
<evidence type="ECO:0000313" key="3">
    <source>
        <dbReference type="EMBL" id="TDM13927.1"/>
    </source>
</evidence>
<dbReference type="InterPro" id="IPR027417">
    <property type="entry name" value="P-loop_NTPase"/>
</dbReference>
<dbReference type="Gene3D" id="3.40.50.300">
    <property type="entry name" value="P-loop containing nucleotide triphosphate hydrolases"/>
    <property type="match status" value="1"/>
</dbReference>
<feature type="domain" description="ABC transporter" evidence="2">
    <location>
        <begin position="7"/>
        <end position="240"/>
    </location>
</feature>
<dbReference type="PANTHER" id="PTHR46743">
    <property type="entry name" value="TEICHOIC ACIDS EXPORT ATP-BINDING PROTEIN TAGH"/>
    <property type="match status" value="1"/>
</dbReference>
<dbReference type="PANTHER" id="PTHR46743:SF2">
    <property type="entry name" value="TEICHOIC ACIDS EXPORT ATP-BINDING PROTEIN TAGH"/>
    <property type="match status" value="1"/>
</dbReference>
<sequence length="504" mass="57665">MSGDILARLVDVTKYFRQDQTEQSLLERIQGTGQDQFTSIKQVTIHLYKGETLGITGIKGSGKTVLGQLIAKVVEPSSGKVRNNVSTFLASDRTTTHSVSQLIETVLLSYNIPLIEYAELKTDILTFAELTDKDKTKVSDLEAADRAQLLIALTYFLEPEVVIYNDLTRHLSVAFKKKFAMVIDALTESESAVVLMEEKPELIPYKAHYVSWLSHGQLRKSGERSEVLAAYVDYYKRYEAVRGTQNEELFDLDHKMQRQSDEPANYQRVTRHMKTYMDSDLKKGLLTSLVLVGLSVLFFILVLKGVQYTPAVEEKPTAINQQQVVYTDKYALAVVRKSSPITYKGQVEAQLPEGSLVEITAVGPDDYRIAFEDKEMKMVKKNLLYINPAALYDERTFDELNPYMYSNYVNFHQFFNGFLGASRAKVEAGLYPEKRQRYVIKLTKNDIYLQFNDQNQVSGLRFPMRNADKLKKKFGIKDNSWIVKVDNGYAVADFESDMWLYFRR</sequence>
<comment type="caution">
    <text evidence="3">The sequence shown here is derived from an EMBL/GenBank/DDBJ whole genome shotgun (WGS) entry which is preliminary data.</text>
</comment>
<dbReference type="EMBL" id="SCWF01000006">
    <property type="protein sequence ID" value="TDM13927.1"/>
    <property type="molecule type" value="Genomic_DNA"/>
</dbReference>
<reference evidence="3 4" key="1">
    <citation type="submission" date="2019-01" db="EMBL/GenBank/DDBJ databases">
        <title>Draft genome sequences of the type strains of six Macrococcus species.</title>
        <authorList>
            <person name="Mazhar S."/>
            <person name="Altermann E."/>
            <person name="Hill C."/>
            <person name="Mcauliffe O."/>
        </authorList>
    </citation>
    <scope>NUCLEOTIDE SEQUENCE [LARGE SCALE GENOMIC DNA]</scope>
    <source>
        <strain evidence="3 4">ATCC 51825</strain>
    </source>
</reference>
<gene>
    <name evidence="3" type="ORF">ERX55_06640</name>
</gene>
<keyword evidence="1" id="KW-1133">Transmembrane helix</keyword>
<feature type="transmembrane region" description="Helical" evidence="1">
    <location>
        <begin position="284"/>
        <end position="303"/>
    </location>
</feature>
<dbReference type="AlphaFoldDB" id="A0A4R6BZA3"/>
<organism evidence="3 4">
    <name type="scientific">Macrococcus bovicus</name>
    <dbReference type="NCBI Taxonomy" id="69968"/>
    <lineage>
        <taxon>Bacteria</taxon>
        <taxon>Bacillati</taxon>
        <taxon>Bacillota</taxon>
        <taxon>Bacilli</taxon>
        <taxon>Bacillales</taxon>
        <taxon>Staphylococcaceae</taxon>
        <taxon>Macrococcus</taxon>
    </lineage>
</organism>
<dbReference type="PROSITE" id="PS50893">
    <property type="entry name" value="ABC_TRANSPORTER_2"/>
    <property type="match status" value="1"/>
</dbReference>
<keyword evidence="1" id="KW-0472">Membrane</keyword>
<dbReference type="SUPFAM" id="SSF52540">
    <property type="entry name" value="P-loop containing nucleoside triphosphate hydrolases"/>
    <property type="match status" value="1"/>
</dbReference>
<keyword evidence="4" id="KW-1185">Reference proteome</keyword>
<dbReference type="GO" id="GO:0005524">
    <property type="term" value="F:ATP binding"/>
    <property type="evidence" value="ECO:0007669"/>
    <property type="project" value="UniProtKB-KW"/>
</dbReference>
<dbReference type="Proteomes" id="UP000294843">
    <property type="component" value="Unassembled WGS sequence"/>
</dbReference>
<evidence type="ECO:0000256" key="1">
    <source>
        <dbReference type="SAM" id="Phobius"/>
    </source>
</evidence>
<keyword evidence="3" id="KW-0067">ATP-binding</keyword>
<dbReference type="InterPro" id="IPR053989">
    <property type="entry name" value="TagH_SH3-like"/>
</dbReference>
<evidence type="ECO:0000259" key="2">
    <source>
        <dbReference type="PROSITE" id="PS50893"/>
    </source>
</evidence>
<dbReference type="InterPro" id="IPR003439">
    <property type="entry name" value="ABC_transporter-like_ATP-bd"/>
</dbReference>
<dbReference type="GO" id="GO:0016887">
    <property type="term" value="F:ATP hydrolysis activity"/>
    <property type="evidence" value="ECO:0007669"/>
    <property type="project" value="InterPro"/>
</dbReference>
<accession>A0A4R6BZA3</accession>
<evidence type="ECO:0000313" key="4">
    <source>
        <dbReference type="Proteomes" id="UP000294843"/>
    </source>
</evidence>
<proteinExistence type="predicted"/>
<name>A0A4R6BZA3_9STAP</name>
<protein>
    <submittedName>
        <fullName evidence="3">ABC transporter ATP-binding protein</fullName>
    </submittedName>
</protein>
<dbReference type="Pfam" id="PF00005">
    <property type="entry name" value="ABC_tran"/>
    <property type="match status" value="1"/>
</dbReference>
<dbReference type="RefSeq" id="WP_133451788.1">
    <property type="nucleotide sequence ID" value="NZ_SCWF01000006.1"/>
</dbReference>
<keyword evidence="1" id="KW-0812">Transmembrane</keyword>
<dbReference type="Pfam" id="PF22096">
    <property type="entry name" value="TagH_C"/>
    <property type="match status" value="1"/>
</dbReference>
<dbReference type="InterPro" id="IPR053990">
    <property type="entry name" value="TagH_C"/>
</dbReference>
<dbReference type="Pfam" id="PF22269">
    <property type="entry name" value="TagH_SH3-like"/>
    <property type="match status" value="1"/>
</dbReference>
<keyword evidence="3" id="KW-0547">Nucleotide-binding</keyword>
<dbReference type="OrthoDB" id="2385601at2"/>